<reference evidence="3 4" key="1">
    <citation type="journal article" date="2014" name="PLoS ONE">
        <title>The first complete genome sequence of the class fimbriimonadia in the phylum armatimonadetes.</title>
        <authorList>
            <person name="Hu Z.Y."/>
            <person name="Wang Y.Z."/>
            <person name="Im W.T."/>
            <person name="Wang S.Y."/>
            <person name="Zhao G.P."/>
            <person name="Zheng H.J."/>
            <person name="Quan Z.X."/>
        </authorList>
    </citation>
    <scope>NUCLEOTIDE SEQUENCE [LARGE SCALE GENOMIC DNA]</scope>
    <source>
        <strain evidence="3">Gsoil 348</strain>
    </source>
</reference>
<keyword evidence="4" id="KW-1185">Reference proteome</keyword>
<dbReference type="Proteomes" id="UP000027982">
    <property type="component" value="Chromosome"/>
</dbReference>
<evidence type="ECO:0000313" key="3">
    <source>
        <dbReference type="EMBL" id="AIE86598.1"/>
    </source>
</evidence>
<dbReference type="InterPro" id="IPR006016">
    <property type="entry name" value="UspA"/>
</dbReference>
<dbReference type="HOGENOM" id="CLU_1000226_0_0_0"/>
<protein>
    <submittedName>
        <fullName evidence="3">Putative universal stress protein UspA</fullName>
    </submittedName>
</protein>
<dbReference type="Gene3D" id="3.40.50.620">
    <property type="entry name" value="HUPs"/>
    <property type="match status" value="2"/>
</dbReference>
<dbReference type="PANTHER" id="PTHR46268:SF6">
    <property type="entry name" value="UNIVERSAL STRESS PROTEIN UP12"/>
    <property type="match status" value="1"/>
</dbReference>
<dbReference type="EMBL" id="CP007139">
    <property type="protein sequence ID" value="AIE86598.1"/>
    <property type="molecule type" value="Genomic_DNA"/>
</dbReference>
<name>A0A068NSV9_FIMGI</name>
<dbReference type="Pfam" id="PF00582">
    <property type="entry name" value="Usp"/>
    <property type="match status" value="2"/>
</dbReference>
<dbReference type="PANTHER" id="PTHR46268">
    <property type="entry name" value="STRESS RESPONSE PROTEIN NHAX"/>
    <property type="match status" value="1"/>
</dbReference>
<gene>
    <name evidence="3" type="ORF">OP10G_3230</name>
</gene>
<dbReference type="InterPro" id="IPR014729">
    <property type="entry name" value="Rossmann-like_a/b/a_fold"/>
</dbReference>
<evidence type="ECO:0000256" key="1">
    <source>
        <dbReference type="ARBA" id="ARBA00008791"/>
    </source>
</evidence>
<dbReference type="KEGG" id="fgi:OP10G_3230"/>
<accession>A0A068NSV9</accession>
<proteinExistence type="inferred from homology"/>
<dbReference type="AlphaFoldDB" id="A0A068NSV9"/>
<evidence type="ECO:0000313" key="4">
    <source>
        <dbReference type="Proteomes" id="UP000027982"/>
    </source>
</evidence>
<feature type="domain" description="UspA" evidence="2">
    <location>
        <begin position="21"/>
        <end position="134"/>
    </location>
</feature>
<feature type="domain" description="UspA" evidence="2">
    <location>
        <begin position="147"/>
        <end position="284"/>
    </location>
</feature>
<organism evidence="3 4">
    <name type="scientific">Fimbriimonas ginsengisoli Gsoil 348</name>
    <dbReference type="NCBI Taxonomy" id="661478"/>
    <lineage>
        <taxon>Bacteria</taxon>
        <taxon>Bacillati</taxon>
        <taxon>Armatimonadota</taxon>
        <taxon>Fimbriimonadia</taxon>
        <taxon>Fimbriimonadales</taxon>
        <taxon>Fimbriimonadaceae</taxon>
        <taxon>Fimbriimonas</taxon>
    </lineage>
</organism>
<dbReference type="STRING" id="661478.OP10G_3230"/>
<sequence length="291" mass="31476">MDKGGLYREAIHLLSRLQFAESDVLLAHACEPVRMPAYAGSILAPVDELEAERLSSMREVLREATEMASLENVGEAVIECPLDGKATEQIMEIAAREHADLVAVGSRRHGILGSFFTGSVGRALAIGARESFLIARSGVVGRGDVRAVFATDHSKYADACLEELLRLDPLGITELHFVFAQDGEMATLAEAAGESGEVPQSVEELVAEVKAKGALLVESCIDSGRLADYEMVFDFTIEALRKKMYDLKADLLILGAQGHGFIERLLIGSLALHEVVAEPFSVLVLRIPEDD</sequence>
<evidence type="ECO:0000259" key="2">
    <source>
        <dbReference type="Pfam" id="PF00582"/>
    </source>
</evidence>
<comment type="similarity">
    <text evidence="1">Belongs to the universal stress protein A family.</text>
</comment>
<dbReference type="SUPFAM" id="SSF52402">
    <property type="entry name" value="Adenine nucleotide alpha hydrolases-like"/>
    <property type="match status" value="2"/>
</dbReference>